<feature type="compositionally biased region" description="Low complexity" evidence="1">
    <location>
        <begin position="546"/>
        <end position="557"/>
    </location>
</feature>
<dbReference type="AlphaFoldDB" id="A0A8I2YS05"/>
<dbReference type="Proteomes" id="UP000683000">
    <property type="component" value="Unassembled WGS sequence"/>
</dbReference>
<reference evidence="3" key="1">
    <citation type="submission" date="2021-03" db="EMBL/GenBank/DDBJ databases">
        <title>Evolutionary innovations through gain and loss of genes in the ectomycorrhizal Boletales.</title>
        <authorList>
            <person name="Wu G."/>
            <person name="Miyauchi S."/>
            <person name="Morin E."/>
            <person name="Yang Z.-L."/>
            <person name="Xu J."/>
            <person name="Martin F.M."/>
        </authorList>
    </citation>
    <scope>NUCLEOTIDE SEQUENCE</scope>
    <source>
        <strain evidence="3">BR01</strain>
    </source>
</reference>
<dbReference type="Pfam" id="PF07714">
    <property type="entry name" value="PK_Tyr_Ser-Thr"/>
    <property type="match status" value="1"/>
</dbReference>
<keyword evidence="4" id="KW-1185">Reference proteome</keyword>
<dbReference type="SUPFAM" id="SSF56112">
    <property type="entry name" value="Protein kinase-like (PK-like)"/>
    <property type="match status" value="1"/>
</dbReference>
<protein>
    <submittedName>
        <fullName evidence="3">Kinase-like domain-containing protein</fullName>
    </submittedName>
</protein>
<name>A0A8I2YS05_9AGAM</name>
<dbReference type="GO" id="GO:0005524">
    <property type="term" value="F:ATP binding"/>
    <property type="evidence" value="ECO:0007669"/>
    <property type="project" value="InterPro"/>
</dbReference>
<feature type="region of interest" description="Disordered" evidence="1">
    <location>
        <begin position="545"/>
        <end position="578"/>
    </location>
</feature>
<proteinExistence type="predicted"/>
<dbReference type="GO" id="GO:0004674">
    <property type="term" value="F:protein serine/threonine kinase activity"/>
    <property type="evidence" value="ECO:0007669"/>
    <property type="project" value="TreeGrafter"/>
</dbReference>
<dbReference type="InterPro" id="IPR011009">
    <property type="entry name" value="Kinase-like_dom_sf"/>
</dbReference>
<evidence type="ECO:0000256" key="1">
    <source>
        <dbReference type="SAM" id="MobiDB-lite"/>
    </source>
</evidence>
<dbReference type="InterPro" id="IPR051681">
    <property type="entry name" value="Ser/Thr_Kinases-Pseudokinases"/>
</dbReference>
<sequence length="578" mass="64519">MVQAFFSWIQVTPTGTRNQIRISFRITTLTSLAWAFRLQVVIHGHARRGGVTIGWSSNDLTNQVTRESHDPVASGGFADIYRGMLQQDNGRFIKVAIKAIKTYLDEDDNLSKKQRRLRREIKVWLDLSHDNILPLLGTTMGFGRFPAMVCPWVENGTLTVYLKHCYDNLSVVEILVLYLHSCSIVHGDLSRSNILIHGNGRACIADFGLSTVLTEFGRSTFTTSCHARGTLRWIAPELLDLEIPEDETGEESPHVAPATQSDVYSFGSIMLQILSGQVPYHYYKHDGQVVLAISKGKMPRCPSSELVTERRWTFIQRCWSTVDIVRSRPSSEEIVAFIDQELVDCRLREILTPTALEDVDNPWPPAQVTVESTATRSQLPPDETSIPVLRPPQPLPSRETVTPGVIVDPWHRSRIPVESITTSPHLSPNDPAPTRSLLDIIRQHQHSGQRGSIPNTIVELPSQPETIPSESPELESPELVISETADRLLPQNDASWHPRTSTKPQTTRVQLDLPLVTPGSDYRPLPLQDSLYDTVRTTWVPGIIPSSSGNGRTSTSTFNANSGLEGDRHRAYPIPLPT</sequence>
<dbReference type="InterPro" id="IPR033379">
    <property type="entry name" value="Acid_Pase_AS"/>
</dbReference>
<gene>
    <name evidence="3" type="ORF">JVT61DRAFT_2622</name>
</gene>
<keyword evidence="3" id="KW-0808">Transferase</keyword>
<organism evidence="3 4">
    <name type="scientific">Boletus reticuloceps</name>
    <dbReference type="NCBI Taxonomy" id="495285"/>
    <lineage>
        <taxon>Eukaryota</taxon>
        <taxon>Fungi</taxon>
        <taxon>Dikarya</taxon>
        <taxon>Basidiomycota</taxon>
        <taxon>Agaricomycotina</taxon>
        <taxon>Agaricomycetes</taxon>
        <taxon>Agaricomycetidae</taxon>
        <taxon>Boletales</taxon>
        <taxon>Boletineae</taxon>
        <taxon>Boletaceae</taxon>
        <taxon>Boletoideae</taxon>
        <taxon>Boletus</taxon>
    </lineage>
</organism>
<dbReference type="EMBL" id="JAGFBS010000013">
    <property type="protein sequence ID" value="KAG6375772.1"/>
    <property type="molecule type" value="Genomic_DNA"/>
</dbReference>
<evidence type="ECO:0000259" key="2">
    <source>
        <dbReference type="PROSITE" id="PS50011"/>
    </source>
</evidence>
<comment type="caution">
    <text evidence="3">The sequence shown here is derived from an EMBL/GenBank/DDBJ whole genome shotgun (WGS) entry which is preliminary data.</text>
</comment>
<dbReference type="OrthoDB" id="346907at2759"/>
<keyword evidence="3" id="KW-0418">Kinase</keyword>
<evidence type="ECO:0000313" key="3">
    <source>
        <dbReference type="EMBL" id="KAG6375772.1"/>
    </source>
</evidence>
<dbReference type="Gene3D" id="1.10.510.10">
    <property type="entry name" value="Transferase(Phosphotransferase) domain 1"/>
    <property type="match status" value="1"/>
</dbReference>
<feature type="domain" description="Protein kinase" evidence="2">
    <location>
        <begin position="66"/>
        <end position="343"/>
    </location>
</feature>
<feature type="region of interest" description="Disordered" evidence="1">
    <location>
        <begin position="362"/>
        <end position="402"/>
    </location>
</feature>
<dbReference type="PROSITE" id="PS00109">
    <property type="entry name" value="PROTEIN_KINASE_TYR"/>
    <property type="match status" value="1"/>
</dbReference>
<dbReference type="InterPro" id="IPR001245">
    <property type="entry name" value="Ser-Thr/Tyr_kinase_cat_dom"/>
</dbReference>
<feature type="compositionally biased region" description="Polar residues" evidence="1">
    <location>
        <begin position="369"/>
        <end position="378"/>
    </location>
</feature>
<dbReference type="PROSITE" id="PS50011">
    <property type="entry name" value="PROTEIN_KINASE_DOM"/>
    <property type="match status" value="1"/>
</dbReference>
<dbReference type="InterPro" id="IPR008266">
    <property type="entry name" value="Tyr_kinase_AS"/>
</dbReference>
<dbReference type="InterPro" id="IPR000719">
    <property type="entry name" value="Prot_kinase_dom"/>
</dbReference>
<dbReference type="PANTHER" id="PTHR44329">
    <property type="entry name" value="SERINE/THREONINE-PROTEIN KINASE TNNI3K-RELATED"/>
    <property type="match status" value="1"/>
</dbReference>
<accession>A0A8I2YS05</accession>
<dbReference type="PROSITE" id="PS00778">
    <property type="entry name" value="HIS_ACID_PHOSPHAT_2"/>
    <property type="match status" value="1"/>
</dbReference>
<evidence type="ECO:0000313" key="4">
    <source>
        <dbReference type="Proteomes" id="UP000683000"/>
    </source>
</evidence>